<keyword evidence="2" id="KW-1185">Reference proteome</keyword>
<dbReference type="PANTHER" id="PTHR33198:SF20">
    <property type="entry name" value="RETROTRANSPOSON GAG DOMAIN-CONTAINING PROTEIN"/>
    <property type="match status" value="1"/>
</dbReference>
<feature type="region of interest" description="Disordered" evidence="1">
    <location>
        <begin position="430"/>
        <end position="482"/>
    </location>
</feature>
<feature type="compositionally biased region" description="Basic and acidic residues" evidence="1">
    <location>
        <begin position="472"/>
        <end position="482"/>
    </location>
</feature>
<gene>
    <name evidence="3 4 5" type="primary">LOC107267542</name>
</gene>
<feature type="compositionally biased region" description="Polar residues" evidence="1">
    <location>
        <begin position="274"/>
        <end position="290"/>
    </location>
</feature>
<dbReference type="AlphaFoldDB" id="A0AAJ7FJG8"/>
<sequence length="482" mass="54296">MQAFARAPNQMSNKGPMDKNWKIFKEQFLTFMKVTEGNLEASDKQAIMLLNLMGEVGQEALQNIPFNYPEEKEDIQILLEKFDEYFDPPKKESNERYAFFTRTRKPNESIENFIAGLQEKAKTCNFDSLADSLIRDKVILDTKDKLLRKLLLDTEDLDLMKIVTIYKSHEMATEKIKQVYKEKIKQPQETNVTPSTTTTTTEVENNVTTCYRCGTRHALRNCPAWGKKCLKCQGVGHFTQKCTPNLAQKCHRPNDPNKTIASPFTQIDKKTKNYNRNRTSQHQQDTTRLPNDQIPPLMAPPAYTPYPARSEAYNSGYMRSTANLPAYNAQNNDASNCSNAFVTSQSTTKKTPLQECPTYSSAGSAPPLDSSNDLVTSNAQRNGSLYPNLPRSTSSSNAESITQPRGIMQVDKIEITDATELQGYVEIGLDANSSRRPCNPPPRQPARPTTQRSQASTSIFSNTSRSHPRNSKSNETEKCIIS</sequence>
<feature type="compositionally biased region" description="Polar residues" evidence="1">
    <location>
        <begin position="346"/>
        <end position="403"/>
    </location>
</feature>
<dbReference type="RefSeq" id="XP_015594881.1">
    <property type="nucleotide sequence ID" value="XM_015739395.1"/>
</dbReference>
<dbReference type="PANTHER" id="PTHR33198">
    <property type="entry name" value="ANK_REP_REGION DOMAIN-CONTAINING PROTEIN-RELATED"/>
    <property type="match status" value="1"/>
</dbReference>
<dbReference type="GeneID" id="107267542"/>
<feature type="region of interest" description="Disordered" evidence="1">
    <location>
        <begin position="346"/>
        <end position="405"/>
    </location>
</feature>
<name>A0AAJ7FJG8_CEPCN</name>
<evidence type="ECO:0000256" key="1">
    <source>
        <dbReference type="SAM" id="MobiDB-lite"/>
    </source>
</evidence>
<evidence type="ECO:0000313" key="4">
    <source>
        <dbReference type="RefSeq" id="XP_015594881.1"/>
    </source>
</evidence>
<reference evidence="3 4" key="1">
    <citation type="submission" date="2025-04" db="UniProtKB">
        <authorList>
            <consortium name="RefSeq"/>
        </authorList>
    </citation>
    <scope>IDENTIFICATION</scope>
</reference>
<accession>A0AAJ7FJG8</accession>
<organism evidence="2 4">
    <name type="scientific">Cephus cinctus</name>
    <name type="common">Wheat stem sawfly</name>
    <dbReference type="NCBI Taxonomy" id="211228"/>
    <lineage>
        <taxon>Eukaryota</taxon>
        <taxon>Metazoa</taxon>
        <taxon>Ecdysozoa</taxon>
        <taxon>Arthropoda</taxon>
        <taxon>Hexapoda</taxon>
        <taxon>Insecta</taxon>
        <taxon>Pterygota</taxon>
        <taxon>Neoptera</taxon>
        <taxon>Endopterygota</taxon>
        <taxon>Hymenoptera</taxon>
        <taxon>Cephoidea</taxon>
        <taxon>Cephidae</taxon>
        <taxon>Cephus</taxon>
    </lineage>
</organism>
<dbReference type="Proteomes" id="UP000694920">
    <property type="component" value="Unplaced"/>
</dbReference>
<evidence type="ECO:0000313" key="2">
    <source>
        <dbReference type="Proteomes" id="UP000694920"/>
    </source>
</evidence>
<evidence type="ECO:0000313" key="3">
    <source>
        <dbReference type="RefSeq" id="XP_015594880.1"/>
    </source>
</evidence>
<feature type="compositionally biased region" description="Polar residues" evidence="1">
    <location>
        <begin position="453"/>
        <end position="465"/>
    </location>
</feature>
<evidence type="ECO:0000313" key="5">
    <source>
        <dbReference type="RefSeq" id="XP_015594882.1"/>
    </source>
</evidence>
<dbReference type="Gene3D" id="4.10.60.10">
    <property type="entry name" value="Zinc finger, CCHC-type"/>
    <property type="match status" value="1"/>
</dbReference>
<feature type="region of interest" description="Disordered" evidence="1">
    <location>
        <begin position="270"/>
        <end position="297"/>
    </location>
</feature>
<protein>
    <submittedName>
        <fullName evidence="3 4">Uncharacterized protein LOC107267542 isoform X1</fullName>
    </submittedName>
</protein>
<dbReference type="KEGG" id="ccin:107267542"/>
<dbReference type="RefSeq" id="XP_015594880.1">
    <property type="nucleotide sequence ID" value="XM_015739394.1"/>
</dbReference>
<proteinExistence type="predicted"/>
<dbReference type="RefSeq" id="XP_015594882.1">
    <property type="nucleotide sequence ID" value="XM_015739396.2"/>
</dbReference>